<dbReference type="Gene3D" id="1.10.3730.10">
    <property type="entry name" value="ProC C-terminal domain-like"/>
    <property type="match status" value="1"/>
</dbReference>
<evidence type="ECO:0000259" key="8">
    <source>
        <dbReference type="Pfam" id="PF03807"/>
    </source>
</evidence>
<comment type="catalytic activity">
    <reaction evidence="5 7">
        <text>L-proline + NADP(+) = (S)-1-pyrroline-5-carboxylate + NADPH + 2 H(+)</text>
        <dbReference type="Rhea" id="RHEA:14109"/>
        <dbReference type="ChEBI" id="CHEBI:15378"/>
        <dbReference type="ChEBI" id="CHEBI:17388"/>
        <dbReference type="ChEBI" id="CHEBI:57783"/>
        <dbReference type="ChEBI" id="CHEBI:58349"/>
        <dbReference type="ChEBI" id="CHEBI:60039"/>
        <dbReference type="EC" id="1.5.1.2"/>
    </reaction>
</comment>
<evidence type="ECO:0000313" key="11">
    <source>
        <dbReference type="Proteomes" id="UP000606193"/>
    </source>
</evidence>
<evidence type="ECO:0000256" key="7">
    <source>
        <dbReference type="RuleBase" id="RU003903"/>
    </source>
</evidence>
<dbReference type="NCBIfam" id="TIGR00112">
    <property type="entry name" value="proC"/>
    <property type="match status" value="1"/>
</dbReference>
<organism evidence="10 11">
    <name type="scientific">Jutongia huaianensis</name>
    <dbReference type="NCBI Taxonomy" id="2763668"/>
    <lineage>
        <taxon>Bacteria</taxon>
        <taxon>Bacillati</taxon>
        <taxon>Bacillota</taxon>
        <taxon>Clostridia</taxon>
        <taxon>Lachnospirales</taxon>
        <taxon>Lachnospiraceae</taxon>
        <taxon>Jutongia</taxon>
    </lineage>
</organism>
<gene>
    <name evidence="5 10" type="primary">proC</name>
    <name evidence="10" type="ORF">H8704_00880</name>
</gene>
<comment type="subcellular location">
    <subcellularLocation>
        <location evidence="5">Cytoplasm</location>
    </subcellularLocation>
</comment>
<protein>
    <recommendedName>
        <fullName evidence="5 6">Pyrroline-5-carboxylate reductase</fullName>
        <shortName evidence="5">P5C reductase</shortName>
        <shortName evidence="5">P5CR</shortName>
        <ecNumber evidence="5 6">1.5.1.2</ecNumber>
    </recommendedName>
    <alternativeName>
        <fullName evidence="5">PCA reductase</fullName>
    </alternativeName>
</protein>
<comment type="pathway">
    <text evidence="5 7">Amino-acid biosynthesis; L-proline biosynthesis; L-proline from L-glutamate 5-semialdehyde: step 1/1.</text>
</comment>
<comment type="similarity">
    <text evidence="1 5 7">Belongs to the pyrroline-5-carboxylate reductase family.</text>
</comment>
<dbReference type="Pfam" id="PF03807">
    <property type="entry name" value="F420_oxidored"/>
    <property type="match status" value="1"/>
</dbReference>
<dbReference type="PIRSF" id="PIRSF000193">
    <property type="entry name" value="Pyrrol-5-carb_rd"/>
    <property type="match status" value="1"/>
</dbReference>
<dbReference type="EMBL" id="JACRSX010000001">
    <property type="protein sequence ID" value="MBC8561196.1"/>
    <property type="molecule type" value="Genomic_DNA"/>
</dbReference>
<evidence type="ECO:0000256" key="6">
    <source>
        <dbReference type="NCBIfam" id="TIGR00112"/>
    </source>
</evidence>
<dbReference type="RefSeq" id="WP_249296938.1">
    <property type="nucleotide sequence ID" value="NZ_JACRSX010000001.1"/>
</dbReference>
<dbReference type="GO" id="GO:0004735">
    <property type="term" value="F:pyrroline-5-carboxylate reductase activity"/>
    <property type="evidence" value="ECO:0007669"/>
    <property type="project" value="UniProtKB-EC"/>
</dbReference>
<reference evidence="10 11" key="1">
    <citation type="submission" date="2020-08" db="EMBL/GenBank/DDBJ databases">
        <title>Genome public.</title>
        <authorList>
            <person name="Liu C."/>
            <person name="Sun Q."/>
        </authorList>
    </citation>
    <scope>NUCLEOTIDE SEQUENCE [LARGE SCALE GENOMIC DNA]</scope>
    <source>
        <strain evidence="10 11">NSJ-37</strain>
    </source>
</reference>
<keyword evidence="3 5" id="KW-0521">NADP</keyword>
<dbReference type="InterPro" id="IPR008927">
    <property type="entry name" value="6-PGluconate_DH-like_C_sf"/>
</dbReference>
<evidence type="ECO:0000256" key="5">
    <source>
        <dbReference type="HAMAP-Rule" id="MF_01925"/>
    </source>
</evidence>
<evidence type="ECO:0000256" key="3">
    <source>
        <dbReference type="ARBA" id="ARBA00022857"/>
    </source>
</evidence>
<keyword evidence="2 5" id="KW-0641">Proline biosynthesis</keyword>
<keyword evidence="5 7" id="KW-0028">Amino-acid biosynthesis</keyword>
<dbReference type="HAMAP" id="MF_01925">
    <property type="entry name" value="P5C_reductase"/>
    <property type="match status" value="1"/>
</dbReference>
<dbReference type="InterPro" id="IPR036291">
    <property type="entry name" value="NAD(P)-bd_dom_sf"/>
</dbReference>
<dbReference type="SUPFAM" id="SSF48179">
    <property type="entry name" value="6-phosphogluconate dehydrogenase C-terminal domain-like"/>
    <property type="match status" value="1"/>
</dbReference>
<dbReference type="Proteomes" id="UP000606193">
    <property type="component" value="Unassembled WGS sequence"/>
</dbReference>
<comment type="catalytic activity">
    <reaction evidence="5">
        <text>L-proline + NAD(+) = (S)-1-pyrroline-5-carboxylate + NADH + 2 H(+)</text>
        <dbReference type="Rhea" id="RHEA:14105"/>
        <dbReference type="ChEBI" id="CHEBI:15378"/>
        <dbReference type="ChEBI" id="CHEBI:17388"/>
        <dbReference type="ChEBI" id="CHEBI:57540"/>
        <dbReference type="ChEBI" id="CHEBI:57945"/>
        <dbReference type="ChEBI" id="CHEBI:60039"/>
        <dbReference type="EC" id="1.5.1.2"/>
    </reaction>
</comment>
<accession>A0ABR7MXT3</accession>
<feature type="domain" description="Pyrroline-5-carboxylate reductase catalytic N-terminal" evidence="8">
    <location>
        <begin position="2"/>
        <end position="96"/>
    </location>
</feature>
<dbReference type="Gene3D" id="3.40.50.720">
    <property type="entry name" value="NAD(P)-binding Rossmann-like Domain"/>
    <property type="match status" value="1"/>
</dbReference>
<dbReference type="InterPro" id="IPR028939">
    <property type="entry name" value="P5C_Rdtase_cat_N"/>
</dbReference>
<name>A0ABR7MXT3_9FIRM</name>
<dbReference type="PANTHER" id="PTHR11645:SF0">
    <property type="entry name" value="PYRROLINE-5-CARBOXYLATE REDUCTASE 3"/>
    <property type="match status" value="1"/>
</dbReference>
<dbReference type="PROSITE" id="PS00521">
    <property type="entry name" value="P5CR"/>
    <property type="match status" value="1"/>
</dbReference>
<keyword evidence="4 5" id="KW-0560">Oxidoreductase</keyword>
<evidence type="ECO:0000256" key="2">
    <source>
        <dbReference type="ARBA" id="ARBA00022650"/>
    </source>
</evidence>
<evidence type="ECO:0000256" key="1">
    <source>
        <dbReference type="ARBA" id="ARBA00005525"/>
    </source>
</evidence>
<dbReference type="Pfam" id="PF14748">
    <property type="entry name" value="P5CR_dimer"/>
    <property type="match status" value="1"/>
</dbReference>
<dbReference type="EC" id="1.5.1.2" evidence="5 6"/>
<evidence type="ECO:0000256" key="4">
    <source>
        <dbReference type="ARBA" id="ARBA00023002"/>
    </source>
</evidence>
<evidence type="ECO:0000313" key="10">
    <source>
        <dbReference type="EMBL" id="MBC8561196.1"/>
    </source>
</evidence>
<comment type="caution">
    <text evidence="10">The sequence shown here is derived from an EMBL/GenBank/DDBJ whole genome shotgun (WGS) entry which is preliminary data.</text>
</comment>
<proteinExistence type="inferred from homology"/>
<dbReference type="InterPro" id="IPR053790">
    <property type="entry name" value="P5CR-like_CS"/>
</dbReference>
<dbReference type="InterPro" id="IPR029036">
    <property type="entry name" value="P5CR_dimer"/>
</dbReference>
<keyword evidence="11" id="KW-1185">Reference proteome</keyword>
<sequence>MKVGFIGAGNMASAMIGGMLQKGLLQKEDIIASSATQKTADRVAQEFGIRTTLDNKEVAKAEIVILAIKPIYCEGVIREIRDQIGENQIVVTIVAGRSLQWLSDTFGKPVKLIRTMPNTPALVGEAVTALCPGELVSEEELEEVCRLFRGFGKAEVVGEHLMDAVVAVSGSSPAYVFMFIEAMADAAVAEGMPRAQAYQFAAQSVLGSAKMVLETGKHPGELKDMVCSPAGTTIAGVCKLEEKGFRSSVMECMKACADKSRNM</sequence>
<feature type="domain" description="Pyrroline-5-carboxylate reductase dimerisation" evidence="9">
    <location>
        <begin position="159"/>
        <end position="263"/>
    </location>
</feature>
<keyword evidence="5" id="KW-0963">Cytoplasm</keyword>
<dbReference type="InterPro" id="IPR000304">
    <property type="entry name" value="Pyrroline-COOH_reductase"/>
</dbReference>
<evidence type="ECO:0000259" key="9">
    <source>
        <dbReference type="Pfam" id="PF14748"/>
    </source>
</evidence>
<dbReference type="SUPFAM" id="SSF51735">
    <property type="entry name" value="NAD(P)-binding Rossmann-fold domains"/>
    <property type="match status" value="1"/>
</dbReference>
<comment type="function">
    <text evidence="5">Catalyzes the reduction of 1-pyrroline-5-carboxylate (PCA) to L-proline.</text>
</comment>
<dbReference type="PANTHER" id="PTHR11645">
    <property type="entry name" value="PYRROLINE-5-CARBOXYLATE REDUCTASE"/>
    <property type="match status" value="1"/>
</dbReference>